<reference evidence="1" key="1">
    <citation type="submission" date="2022-06" db="EMBL/GenBank/DDBJ databases">
        <title>Alkalicoccobacillus porphyridii sp. nov., isolated from a marine red alga, Porphyridium purpureum and reclassification of Shouchella plakortidis and Shouchella gibsonii as Alkalicoccobacillus plakortidis comb. nov. and Alkalicoccobacillus gibsonii comb. nov.</title>
        <authorList>
            <person name="Kim K.H."/>
            <person name="Lee J.K."/>
            <person name="Han D.M."/>
            <person name="Baek J.H."/>
            <person name="Jeon C.O."/>
        </authorList>
    </citation>
    <scope>NUCLEOTIDE SEQUENCE</scope>
    <source>
        <strain evidence="1">DSM 19153</strain>
    </source>
</reference>
<gene>
    <name evidence="1" type="ORF">NDM98_22735</name>
</gene>
<dbReference type="Proteomes" id="UP001203665">
    <property type="component" value="Unassembled WGS sequence"/>
</dbReference>
<organism evidence="1 2">
    <name type="scientific">Alkalicoccobacillus plakortidis</name>
    <dbReference type="NCBI Taxonomy" id="444060"/>
    <lineage>
        <taxon>Bacteria</taxon>
        <taxon>Bacillati</taxon>
        <taxon>Bacillota</taxon>
        <taxon>Bacilli</taxon>
        <taxon>Bacillales</taxon>
        <taxon>Bacillaceae</taxon>
        <taxon>Alkalicoccobacillus</taxon>
    </lineage>
</organism>
<evidence type="ECO:0000313" key="2">
    <source>
        <dbReference type="Proteomes" id="UP001203665"/>
    </source>
</evidence>
<evidence type="ECO:0000313" key="1">
    <source>
        <dbReference type="EMBL" id="MCM2677947.1"/>
    </source>
</evidence>
<name>A0ABT0XQ63_9BACI</name>
<dbReference type="RefSeq" id="WP_251611741.1">
    <property type="nucleotide sequence ID" value="NZ_JAMQJY010000007.1"/>
</dbReference>
<dbReference type="EMBL" id="JAMQJY010000007">
    <property type="protein sequence ID" value="MCM2677947.1"/>
    <property type="molecule type" value="Genomic_DNA"/>
</dbReference>
<comment type="caution">
    <text evidence="1">The sequence shown here is derived from an EMBL/GenBank/DDBJ whole genome shotgun (WGS) entry which is preliminary data.</text>
</comment>
<sequence length="119" mass="13685">MDRIHELVKRINPHIAISTYNDHKVDIVRNESNTKLTRPHPVWLYSSSENVKSVEDTWEDKLISNCCINAVDLQYRFMGVSKEEVSIRLYESIASGSGLDFCIIGVFDGYSDRRNFPSC</sequence>
<accession>A0ABT0XQ63</accession>
<protein>
    <submittedName>
        <fullName evidence="1">Uncharacterized protein</fullName>
    </submittedName>
</protein>
<keyword evidence="2" id="KW-1185">Reference proteome</keyword>
<proteinExistence type="predicted"/>